<dbReference type="EMBL" id="JACRIW010000041">
    <property type="protein sequence ID" value="MBI5169063.1"/>
    <property type="molecule type" value="Genomic_DNA"/>
</dbReference>
<dbReference type="PANTHER" id="PTHR37811:SF2">
    <property type="entry name" value="ABM DOMAIN-CONTAINING PROTEIN"/>
    <property type="match status" value="1"/>
</dbReference>
<evidence type="ECO:0000313" key="3">
    <source>
        <dbReference type="Proteomes" id="UP000696931"/>
    </source>
</evidence>
<gene>
    <name evidence="2" type="ORF">HZA61_06220</name>
</gene>
<protein>
    <submittedName>
        <fullName evidence="2">Antibiotic biosynthesis monooxygenase</fullName>
    </submittedName>
</protein>
<feature type="domain" description="ABM" evidence="1">
    <location>
        <begin position="14"/>
        <end position="84"/>
    </location>
</feature>
<evidence type="ECO:0000313" key="2">
    <source>
        <dbReference type="EMBL" id="MBI5169063.1"/>
    </source>
</evidence>
<dbReference type="InterPro" id="IPR007138">
    <property type="entry name" value="ABM_dom"/>
</dbReference>
<dbReference type="InterPro" id="IPR052936">
    <property type="entry name" value="Jasmonate_Hydroxylase-like"/>
</dbReference>
<dbReference type="SUPFAM" id="SSF54909">
    <property type="entry name" value="Dimeric alpha+beta barrel"/>
    <property type="match status" value="1"/>
</dbReference>
<accession>A0A933W2P0</accession>
<dbReference type="Gene3D" id="3.30.70.100">
    <property type="match status" value="1"/>
</dbReference>
<proteinExistence type="predicted"/>
<sequence>MLIATTPAPPYWAVVFSSQRTAGDAEGYRRMAEAMAELAPSQEGFLGIESARDAEGFGITVSYWRDEACIAAWKRQAAHVAAQRAGHSRWYADFAVRVARVERAYTLADSPRAGL</sequence>
<dbReference type="InterPro" id="IPR011008">
    <property type="entry name" value="Dimeric_a/b-barrel"/>
</dbReference>
<reference evidence="2" key="1">
    <citation type="submission" date="2020-07" db="EMBL/GenBank/DDBJ databases">
        <title>Huge and variable diversity of episymbiotic CPR bacteria and DPANN archaea in groundwater ecosystems.</title>
        <authorList>
            <person name="He C.Y."/>
            <person name="Keren R."/>
            <person name="Whittaker M."/>
            <person name="Farag I.F."/>
            <person name="Doudna J."/>
            <person name="Cate J.H.D."/>
            <person name="Banfield J.F."/>
        </authorList>
    </citation>
    <scope>NUCLEOTIDE SEQUENCE</scope>
    <source>
        <strain evidence="2">NC_groundwater_1813_Pr3_B-0.1um_71_17</strain>
    </source>
</reference>
<comment type="caution">
    <text evidence="2">The sequence shown here is derived from an EMBL/GenBank/DDBJ whole genome shotgun (WGS) entry which is preliminary data.</text>
</comment>
<name>A0A933W2P0_UNCEI</name>
<dbReference type="Proteomes" id="UP000696931">
    <property type="component" value="Unassembled WGS sequence"/>
</dbReference>
<organism evidence="2 3">
    <name type="scientific">Eiseniibacteriota bacterium</name>
    <dbReference type="NCBI Taxonomy" id="2212470"/>
    <lineage>
        <taxon>Bacteria</taxon>
        <taxon>Candidatus Eiseniibacteriota</taxon>
    </lineage>
</organism>
<keyword evidence="2" id="KW-0560">Oxidoreductase</keyword>
<dbReference type="GO" id="GO:0004497">
    <property type="term" value="F:monooxygenase activity"/>
    <property type="evidence" value="ECO:0007669"/>
    <property type="project" value="UniProtKB-KW"/>
</dbReference>
<keyword evidence="2" id="KW-0503">Monooxygenase</keyword>
<evidence type="ECO:0000259" key="1">
    <source>
        <dbReference type="Pfam" id="PF03992"/>
    </source>
</evidence>
<dbReference type="PANTHER" id="PTHR37811">
    <property type="entry name" value="BLL5343 PROTEIN"/>
    <property type="match status" value="1"/>
</dbReference>
<dbReference type="AlphaFoldDB" id="A0A933W2P0"/>
<dbReference type="Pfam" id="PF03992">
    <property type="entry name" value="ABM"/>
    <property type="match status" value="1"/>
</dbReference>